<name>A0A0D2NJG0_9CHLO</name>
<dbReference type="KEGG" id="mng:MNEG_2942"/>
<evidence type="ECO:0000313" key="2">
    <source>
        <dbReference type="Proteomes" id="UP000054498"/>
    </source>
</evidence>
<gene>
    <name evidence="1" type="ORF">MNEG_2942</name>
</gene>
<evidence type="ECO:0000313" key="1">
    <source>
        <dbReference type="EMBL" id="KIZ05016.1"/>
    </source>
</evidence>
<dbReference type="OrthoDB" id="560366at2759"/>
<protein>
    <submittedName>
        <fullName evidence="1">Uncharacterized protein</fullName>
    </submittedName>
</protein>
<organism evidence="1 2">
    <name type="scientific">Monoraphidium neglectum</name>
    <dbReference type="NCBI Taxonomy" id="145388"/>
    <lineage>
        <taxon>Eukaryota</taxon>
        <taxon>Viridiplantae</taxon>
        <taxon>Chlorophyta</taxon>
        <taxon>core chlorophytes</taxon>
        <taxon>Chlorophyceae</taxon>
        <taxon>CS clade</taxon>
        <taxon>Sphaeropleales</taxon>
        <taxon>Selenastraceae</taxon>
        <taxon>Monoraphidium</taxon>
    </lineage>
</organism>
<dbReference type="GeneID" id="25735820"/>
<keyword evidence="2" id="KW-1185">Reference proteome</keyword>
<dbReference type="EMBL" id="KK100570">
    <property type="protein sequence ID" value="KIZ05016.1"/>
    <property type="molecule type" value="Genomic_DNA"/>
</dbReference>
<dbReference type="RefSeq" id="XP_013904035.1">
    <property type="nucleotide sequence ID" value="XM_014048581.1"/>
</dbReference>
<proteinExistence type="predicted"/>
<reference evidence="1 2" key="1">
    <citation type="journal article" date="2013" name="BMC Genomics">
        <title>Reconstruction of the lipid metabolism for the microalga Monoraphidium neglectum from its genome sequence reveals characteristics suitable for biofuel production.</title>
        <authorList>
            <person name="Bogen C."/>
            <person name="Al-Dilaimi A."/>
            <person name="Albersmeier A."/>
            <person name="Wichmann J."/>
            <person name="Grundmann M."/>
            <person name="Rupp O."/>
            <person name="Lauersen K.J."/>
            <person name="Blifernez-Klassen O."/>
            <person name="Kalinowski J."/>
            <person name="Goesmann A."/>
            <person name="Mussgnug J.H."/>
            <person name="Kruse O."/>
        </authorList>
    </citation>
    <scope>NUCLEOTIDE SEQUENCE [LARGE SCALE GENOMIC DNA]</scope>
    <source>
        <strain evidence="1 2">SAG 48.87</strain>
    </source>
</reference>
<dbReference type="AlphaFoldDB" id="A0A0D2NJG0"/>
<sequence>MPLPTTFSRRGRQVTMRVASSPDAIFWGKKGFRDAVAKAAAVLADQIWWHRVLPATDAFGRLFTEVSFVVQTRDPQGTIDKLVERLPEDNLKNKVGGTLKAETPSAYDKRVKDRAGSPQAQAAMEDGGMNRAPAAAATAAAAARPAVDASGVGVGGMDMGAPPGALPGSSGALALPTAGAAELPPRRRPVSTAARATWRAPSLAVAAAGAALLLG</sequence>
<dbReference type="Proteomes" id="UP000054498">
    <property type="component" value="Unassembled WGS sequence"/>
</dbReference>
<accession>A0A0D2NJG0</accession>